<feature type="compositionally biased region" description="Basic and acidic residues" evidence="2">
    <location>
        <begin position="781"/>
        <end position="790"/>
    </location>
</feature>
<feature type="compositionally biased region" description="Polar residues" evidence="2">
    <location>
        <begin position="588"/>
        <end position="598"/>
    </location>
</feature>
<dbReference type="GO" id="GO:0030154">
    <property type="term" value="P:cell differentiation"/>
    <property type="evidence" value="ECO:0007669"/>
    <property type="project" value="UniProtKB-KW"/>
</dbReference>
<name>A0A6B0RI61_9CETA</name>
<feature type="region of interest" description="Disordered" evidence="2">
    <location>
        <begin position="517"/>
        <end position="543"/>
    </location>
</feature>
<dbReference type="InterPro" id="IPR043504">
    <property type="entry name" value="Peptidase_S1_PA_chymotrypsin"/>
</dbReference>
<feature type="compositionally biased region" description="Basic and acidic residues" evidence="2">
    <location>
        <begin position="406"/>
        <end position="430"/>
    </location>
</feature>
<dbReference type="InterPro" id="IPR009003">
    <property type="entry name" value="Peptidase_S1_PA"/>
</dbReference>
<feature type="domain" description="SPATA31" evidence="4">
    <location>
        <begin position="230"/>
        <end position="452"/>
    </location>
</feature>
<comment type="similarity">
    <text evidence="1">Belongs to the SPATA31 family.</text>
</comment>
<feature type="region of interest" description="Disordered" evidence="2">
    <location>
        <begin position="330"/>
        <end position="369"/>
    </location>
</feature>
<feature type="domain" description="Peptidase S1" evidence="3">
    <location>
        <begin position="930"/>
        <end position="1008"/>
    </location>
</feature>
<evidence type="ECO:0000259" key="4">
    <source>
        <dbReference type="Pfam" id="PF14650"/>
    </source>
</evidence>
<feature type="compositionally biased region" description="Polar residues" evidence="2">
    <location>
        <begin position="747"/>
        <end position="764"/>
    </location>
</feature>
<feature type="compositionally biased region" description="Basic and acidic residues" evidence="2">
    <location>
        <begin position="863"/>
        <end position="873"/>
    </location>
</feature>
<feature type="region of interest" description="Disordered" evidence="2">
    <location>
        <begin position="403"/>
        <end position="430"/>
    </location>
</feature>
<feature type="region of interest" description="Disordered" evidence="2">
    <location>
        <begin position="863"/>
        <end position="892"/>
    </location>
</feature>
<feature type="domain" description="SPATA31" evidence="4">
    <location>
        <begin position="202"/>
        <end position="228"/>
    </location>
</feature>
<dbReference type="Pfam" id="PF14650">
    <property type="entry name" value="FAM75"/>
    <property type="match status" value="2"/>
</dbReference>
<accession>A0A6B0RI61</accession>
<proteinExistence type="inferred from homology"/>
<dbReference type="InterPro" id="IPR057949">
    <property type="entry name" value="TPR_TEX10"/>
</dbReference>
<dbReference type="GO" id="GO:0006508">
    <property type="term" value="P:proteolysis"/>
    <property type="evidence" value="ECO:0007669"/>
    <property type="project" value="InterPro"/>
</dbReference>
<evidence type="ECO:0000256" key="2">
    <source>
        <dbReference type="SAM" id="MobiDB-lite"/>
    </source>
</evidence>
<feature type="region of interest" description="Disordered" evidence="2">
    <location>
        <begin position="746"/>
        <end position="825"/>
    </location>
</feature>
<sequence length="1428" mass="161043">MWGSLYDDLKGLCLVWIRLDLCVGLLGALCWISVGSVQHESLSLNSPAVRGRFAFDCLLALGCGCFRRRKGWVILKLVKPQEKEPQSTQKASNGTKGKKQEQQEKWSFERFNCKVMPAHFAYRYLGRFPDKGSFDQELLEILITKRVELKFWKEKEKEEEAGYHLNTLGKRIESLGHKQDTLGHQHFCNIKGKHEQLLGPEKPRYPDTLEDCLQKTCSQLFWGLPFLHIQNKATSFSSNAIENLESHFWKKQLERERTLPSLVKNSQQVFSQVTPNLSQETRSSQAHSSDSILPGYLISPEVREKLEHHIAQRFMQQQSGLPYRIQASQKLMQPQDQYPRPCQAQGREGPSRSSAGLGKRRQDAQKMTSKCPAQIIPGTDLRHDVGQSVGKIVKDLYMFSANPPVKDPRAKPESERVLSPDKKHPEVSSVLTERKEEQICEREIPVKVYHSRLADNLVFDILGETNAPMKTESTQSSQDGKASMITSHESLVLSPYTEQELEAHIIRFRATEKTWGYLRGPTPGDTHKPSDVPLTGQENKPSSLAPKYNFVSRMWHSESVVETEKGSLKPSPGSAMARNEPQEKTKRQASPESCSNVTVVDLDECSPSSRAQEVVEGDSAGKGTREPSVQVKSLDINMDFRRSWSPRSNKSPSLNTKSVASNTDLLFETQFLKLESQGFTDQQDQAQGQASSVLLQDCETGVLLQDCATDTLLKDCHSNMFLAANILASQESLSYYQTLSSEDKSNSQKLYDATSSEGSSQGQQVDMRRQLRYKSQGKKSVPKDGREKYTRPKLRQIKKGLAERRAYQPQGMSHPGQKKESTESLRSKFRQLILKKRQVPSESHFKERIKLLLQWIFPNKCKEPEEPLQKGKPETATVKSQESIKSKSTTESRAVEAQTVMTAVGQILKEKMVFHHGPHATELNWKSKAPENYRVPLGSTQLYQHTPQTREGSVSQIIMHPDFEKLHPFGSDLAMLQLLFPVNFTSYIIPACLPVPGMKLPKATESLIKAVYTLYQQRGLLIPVRTLLLKFFSKIYQKEELRAYRIRYRSKVLSRWLAGLPLQLAHLSSRNPELSTQLIDIIHTAAARANKELLKSLKVTALQIYDPQEGTVVVLPAESQQLLVQLVYFLPSLPADLLSQLSRCCIMGRLSANLAAMLIGILHMRSSFSGWKSSVKEQNGSVQLNISNADYFSFLFSTLTGFSKEELTWLQSLRGVPHVIQTQLSPVLLYLTDLDQFLHHWDVTETVCHSLLVVPVRSQSFDALQTAISKHLVGLTVIPDSTAGCVLGVICKLLDHTCVLSEILLLFLASCCYSLLYFLLTLEKGEAEHLRKSKLQSHQMEPCDQCGLQLTPQPPSAFHASTQEFLNFLNGQANLFNWGTQLEKGIVMASTWFGNQFTGFVGLIEMRNIPTYPEGDPFGTYIREMGKT</sequence>
<dbReference type="Pfam" id="PF00089">
    <property type="entry name" value="Trypsin"/>
    <property type="match status" value="1"/>
</dbReference>
<evidence type="ECO:0000259" key="3">
    <source>
        <dbReference type="Pfam" id="PF00089"/>
    </source>
</evidence>
<dbReference type="EMBL" id="VBQZ03000059">
    <property type="protein sequence ID" value="MXQ89858.1"/>
    <property type="molecule type" value="Genomic_DNA"/>
</dbReference>
<feature type="region of interest" description="Disordered" evidence="2">
    <location>
        <begin position="561"/>
        <end position="632"/>
    </location>
</feature>
<dbReference type="Proteomes" id="UP000322234">
    <property type="component" value="Unassembled WGS sequence"/>
</dbReference>
<comment type="caution">
    <text evidence="6">The sequence shown here is derived from an EMBL/GenBank/DDBJ whole genome shotgun (WGS) entry which is preliminary data.</text>
</comment>
<dbReference type="GO" id="GO:0004252">
    <property type="term" value="F:serine-type endopeptidase activity"/>
    <property type="evidence" value="ECO:0007669"/>
    <property type="project" value="InterPro"/>
</dbReference>
<dbReference type="Pfam" id="PF25781">
    <property type="entry name" value="TPR_TEX10"/>
    <property type="match status" value="1"/>
</dbReference>
<dbReference type="GO" id="GO:0007283">
    <property type="term" value="P:spermatogenesis"/>
    <property type="evidence" value="ECO:0007669"/>
    <property type="project" value="UniProtKB-KW"/>
</dbReference>
<evidence type="ECO:0000259" key="5">
    <source>
        <dbReference type="Pfam" id="PF25781"/>
    </source>
</evidence>
<dbReference type="PANTHER" id="PTHR21859:SF56">
    <property type="entry name" value="SPATA31 DOMAIN-CONTAINING PROTEIN"/>
    <property type="match status" value="1"/>
</dbReference>
<dbReference type="GO" id="GO:0016020">
    <property type="term" value="C:membrane"/>
    <property type="evidence" value="ECO:0007669"/>
    <property type="project" value="UniProtKB-SubCell"/>
</dbReference>
<gene>
    <name evidence="6" type="ORF">E5288_WYG020544</name>
</gene>
<feature type="domain" description="TEX10-like TPR repeats" evidence="5">
    <location>
        <begin position="1052"/>
        <end position="1334"/>
    </location>
</feature>
<reference evidence="6" key="1">
    <citation type="submission" date="2019-10" db="EMBL/GenBank/DDBJ databases">
        <title>The sequence and de novo assembly of the wild yak genome.</title>
        <authorList>
            <person name="Liu Y."/>
        </authorList>
    </citation>
    <scope>NUCLEOTIDE SEQUENCE [LARGE SCALE GENOMIC DNA]</scope>
    <source>
        <strain evidence="6">WY2019</strain>
    </source>
</reference>
<dbReference type="PANTHER" id="PTHR21859">
    <property type="entry name" value="ACROSOME-SPECIFIC PROTEIN"/>
    <property type="match status" value="1"/>
</dbReference>
<evidence type="ECO:0000256" key="1">
    <source>
        <dbReference type="ARBA" id="ARBA00035009"/>
    </source>
</evidence>
<organism evidence="6 7">
    <name type="scientific">Bos mutus</name>
    <name type="common">wild yak</name>
    <dbReference type="NCBI Taxonomy" id="72004"/>
    <lineage>
        <taxon>Eukaryota</taxon>
        <taxon>Metazoa</taxon>
        <taxon>Chordata</taxon>
        <taxon>Craniata</taxon>
        <taxon>Vertebrata</taxon>
        <taxon>Euteleostomi</taxon>
        <taxon>Mammalia</taxon>
        <taxon>Eutheria</taxon>
        <taxon>Laurasiatheria</taxon>
        <taxon>Artiodactyla</taxon>
        <taxon>Ruminantia</taxon>
        <taxon>Pecora</taxon>
        <taxon>Bovidae</taxon>
        <taxon>Bovinae</taxon>
        <taxon>Bos</taxon>
    </lineage>
</organism>
<dbReference type="SUPFAM" id="SSF50494">
    <property type="entry name" value="Trypsin-like serine proteases"/>
    <property type="match status" value="1"/>
</dbReference>
<protein>
    <submittedName>
        <fullName evidence="6">Uncharacterized protein</fullName>
    </submittedName>
</protein>
<evidence type="ECO:0000313" key="6">
    <source>
        <dbReference type="EMBL" id="MXQ89858.1"/>
    </source>
</evidence>
<dbReference type="Gene3D" id="2.40.10.10">
    <property type="entry name" value="Trypsin-like serine proteases"/>
    <property type="match status" value="1"/>
</dbReference>
<keyword evidence="7" id="KW-1185">Reference proteome</keyword>
<dbReference type="InterPro" id="IPR039509">
    <property type="entry name" value="SPATA31"/>
</dbReference>
<feature type="compositionally biased region" description="Basic and acidic residues" evidence="2">
    <location>
        <begin position="882"/>
        <end position="892"/>
    </location>
</feature>
<evidence type="ECO:0000313" key="7">
    <source>
        <dbReference type="Proteomes" id="UP000322234"/>
    </source>
</evidence>
<dbReference type="InterPro" id="IPR001254">
    <property type="entry name" value="Trypsin_dom"/>
</dbReference>